<name>A0A2P5I3G0_DIAHE</name>
<keyword evidence="3" id="KW-1185">Reference proteome</keyword>
<evidence type="ECO:0000313" key="3">
    <source>
        <dbReference type="Proteomes" id="UP000094444"/>
    </source>
</evidence>
<dbReference type="EMBL" id="MAVT02000305">
    <property type="protein sequence ID" value="POS77053.1"/>
    <property type="molecule type" value="Genomic_DNA"/>
</dbReference>
<accession>A0A2P5I3G0</accession>
<reference evidence="2" key="1">
    <citation type="submission" date="2017-09" db="EMBL/GenBank/DDBJ databases">
        <title>Polyketide synthases of a Diaporthe helianthi virulent isolate.</title>
        <authorList>
            <person name="Baroncelli R."/>
        </authorList>
    </citation>
    <scope>NUCLEOTIDE SEQUENCE [LARGE SCALE GENOMIC DNA]</scope>
    <source>
        <strain evidence="2">7/96</strain>
    </source>
</reference>
<dbReference type="Proteomes" id="UP000094444">
    <property type="component" value="Unassembled WGS sequence"/>
</dbReference>
<evidence type="ECO:0000313" key="2">
    <source>
        <dbReference type="EMBL" id="POS77053.1"/>
    </source>
</evidence>
<comment type="caution">
    <text evidence="2">The sequence shown here is derived from an EMBL/GenBank/DDBJ whole genome shotgun (WGS) entry which is preliminary data.</text>
</comment>
<feature type="compositionally biased region" description="Low complexity" evidence="1">
    <location>
        <begin position="137"/>
        <end position="149"/>
    </location>
</feature>
<organism evidence="2 3">
    <name type="scientific">Diaporthe helianthi</name>
    <dbReference type="NCBI Taxonomy" id="158607"/>
    <lineage>
        <taxon>Eukaryota</taxon>
        <taxon>Fungi</taxon>
        <taxon>Dikarya</taxon>
        <taxon>Ascomycota</taxon>
        <taxon>Pezizomycotina</taxon>
        <taxon>Sordariomycetes</taxon>
        <taxon>Sordariomycetidae</taxon>
        <taxon>Diaporthales</taxon>
        <taxon>Diaporthaceae</taxon>
        <taxon>Diaporthe</taxon>
    </lineage>
</organism>
<evidence type="ECO:0000256" key="1">
    <source>
        <dbReference type="SAM" id="MobiDB-lite"/>
    </source>
</evidence>
<gene>
    <name evidence="2" type="ORF">DHEL01_v204552</name>
</gene>
<protein>
    <submittedName>
        <fullName evidence="2">Uncharacterized protein</fullName>
    </submittedName>
</protein>
<feature type="region of interest" description="Disordered" evidence="1">
    <location>
        <begin position="120"/>
        <end position="154"/>
    </location>
</feature>
<dbReference type="AlphaFoldDB" id="A0A2P5I3G0"/>
<sequence length="168" mass="17639">MAAAQRSHGLALGEDFRLVSDPENSPRGFLEAHGGAELSHSEHVPYDISTAAHMSKPAGHVVFDRSGSSKSGAAVVQGIHSAGSSPMPVVSTNLVQAGPSAGRLSFIRCQFSHTLSRDGAGLRNHRLHARPGNKQPGAKAKQASGANAADVKASRRQQGCIRDNVFNW</sequence>
<proteinExistence type="predicted"/>
<dbReference type="InParanoid" id="A0A2P5I3G0"/>